<dbReference type="Ensembl" id="ENSLACT00000011238.1">
    <property type="protein sequence ID" value="ENSLACP00000011155.1"/>
    <property type="gene ID" value="ENSLACG00000009817.1"/>
</dbReference>
<evidence type="ECO:0000313" key="2">
    <source>
        <dbReference type="Ensembl" id="ENSLACP00000011155.1"/>
    </source>
</evidence>
<dbReference type="Proteomes" id="UP000008672">
    <property type="component" value="Unassembled WGS sequence"/>
</dbReference>
<dbReference type="GeneTree" id="ENSGT00390000000367"/>
<dbReference type="FunCoup" id="H3AND4">
    <property type="interactions" value="2786"/>
</dbReference>
<dbReference type="RefSeq" id="XP_006008793.1">
    <property type="nucleotide sequence ID" value="XM_006008731.3"/>
</dbReference>
<dbReference type="Pfam" id="PF15008">
    <property type="entry name" value="DUF4518"/>
    <property type="match status" value="1"/>
</dbReference>
<dbReference type="PANTHER" id="PTHR21084">
    <property type="entry name" value="DENSE INCISORS"/>
    <property type="match status" value="1"/>
</dbReference>
<dbReference type="InterPro" id="IPR026698">
    <property type="entry name" value="UPF_C3orf38"/>
</dbReference>
<dbReference type="eggNOG" id="ENOG502RKN5">
    <property type="taxonomic scope" value="Eukaryota"/>
</dbReference>
<dbReference type="EMBL" id="AFYH01199421">
    <property type="status" value="NOT_ANNOTATED_CDS"/>
    <property type="molecule type" value="Genomic_DNA"/>
</dbReference>
<dbReference type="HOGENOM" id="CLU_060119_0_0_1"/>
<dbReference type="EMBL" id="AFYH01199422">
    <property type="status" value="NOT_ANNOTATED_CDS"/>
    <property type="molecule type" value="Genomic_DNA"/>
</dbReference>
<dbReference type="GeneID" id="102345531"/>
<dbReference type="InParanoid" id="H3AND4"/>
<evidence type="ECO:0000313" key="3">
    <source>
        <dbReference type="Proteomes" id="UP000008672"/>
    </source>
</evidence>
<dbReference type="Bgee" id="ENSLACG00000009817">
    <property type="expression patterns" value="Expressed in muscle tissue and 5 other cell types or tissues"/>
</dbReference>
<dbReference type="OrthoDB" id="6407068at2759"/>
<dbReference type="InterPro" id="IPR032710">
    <property type="entry name" value="NTF2-like_dom_sf"/>
</dbReference>
<dbReference type="InterPro" id="IPR018222">
    <property type="entry name" value="Nuclear_transport_factor_2_euk"/>
</dbReference>
<dbReference type="OMA" id="AKEYWCE"/>
<gene>
    <name evidence="2" type="primary">C4H3orf38</name>
</gene>
<sequence length="300" mass="33959">MEVVPYFSAREKTGCQEILELLQRDDLFSLKDTVTNRLVTVEGKQEAIQAILAYSQSAKELLKRKKVHRDVIFIYLAKHGVVMPPSSEKPQLIERALEYWKEPAAESDLEPKTAFKKKSEAETQANENKSSCPYQAMGEQFCQWFFQLLNSQNPVLAQKQGDWGPQHFWEDVTLKLNYSTSEEQSEEFHGAELVSLRLLALVKDELLLLNPNLDASGVKCAISAHGLVVVAVAGTIHRDTLCLGIFEQIFGLIRCPLGDNNWKIKNVTLRIKGRNTLQYATSVPPPTIEYQSKELEVFYG</sequence>
<dbReference type="KEGG" id="lcm:102345531"/>
<reference evidence="2" key="3">
    <citation type="submission" date="2025-09" db="UniProtKB">
        <authorList>
            <consortium name="Ensembl"/>
        </authorList>
    </citation>
    <scope>IDENTIFICATION</scope>
</reference>
<dbReference type="PANTHER" id="PTHR21084:SF1">
    <property type="entry name" value="DENSE INCISORS"/>
    <property type="match status" value="1"/>
</dbReference>
<proteinExistence type="predicted"/>
<reference evidence="3" key="1">
    <citation type="submission" date="2011-08" db="EMBL/GenBank/DDBJ databases">
        <title>The draft genome of Latimeria chalumnae.</title>
        <authorList>
            <person name="Di Palma F."/>
            <person name="Alfoldi J."/>
            <person name="Johnson J."/>
            <person name="Berlin A."/>
            <person name="Gnerre S."/>
            <person name="Jaffe D."/>
            <person name="MacCallum I."/>
            <person name="Young S."/>
            <person name="Walker B.J."/>
            <person name="Lander E."/>
            <person name="Lindblad-Toh K."/>
        </authorList>
    </citation>
    <scope>NUCLEOTIDE SEQUENCE [LARGE SCALE GENOMIC DNA]</scope>
    <source>
        <strain evidence="3">Wild caught</strain>
    </source>
</reference>
<keyword evidence="3" id="KW-1185">Reference proteome</keyword>
<dbReference type="SUPFAM" id="SSF54427">
    <property type="entry name" value="NTF2-like"/>
    <property type="match status" value="1"/>
</dbReference>
<feature type="domain" description="NTF2" evidence="1">
    <location>
        <begin position="137"/>
        <end position="271"/>
    </location>
</feature>
<dbReference type="AlphaFoldDB" id="H3AND4"/>
<protein>
    <recommendedName>
        <fullName evidence="1">NTF2 domain-containing protein</fullName>
    </recommendedName>
</protein>
<evidence type="ECO:0000259" key="1">
    <source>
        <dbReference type="PROSITE" id="PS50177"/>
    </source>
</evidence>
<name>H3AND4_LATCH</name>
<accession>H3AND4</accession>
<dbReference type="CTD" id="103344985"/>
<reference evidence="2" key="2">
    <citation type="submission" date="2025-08" db="UniProtKB">
        <authorList>
            <consortium name="Ensembl"/>
        </authorList>
    </citation>
    <scope>IDENTIFICATION</scope>
</reference>
<organism evidence="2 3">
    <name type="scientific">Latimeria chalumnae</name>
    <name type="common">Coelacanth</name>
    <dbReference type="NCBI Taxonomy" id="7897"/>
    <lineage>
        <taxon>Eukaryota</taxon>
        <taxon>Metazoa</taxon>
        <taxon>Chordata</taxon>
        <taxon>Craniata</taxon>
        <taxon>Vertebrata</taxon>
        <taxon>Euteleostomi</taxon>
        <taxon>Coelacanthiformes</taxon>
        <taxon>Coelacanthidae</taxon>
        <taxon>Latimeria</taxon>
    </lineage>
</organism>
<dbReference type="PROSITE" id="PS50177">
    <property type="entry name" value="NTF2_DOMAIN"/>
    <property type="match status" value="1"/>
</dbReference>
<dbReference type="EMBL" id="AFYH01199423">
    <property type="status" value="NOT_ANNOTATED_CDS"/>
    <property type="molecule type" value="Genomic_DNA"/>
</dbReference>